<dbReference type="SUPFAM" id="SSF46626">
    <property type="entry name" value="Cytochrome c"/>
    <property type="match status" value="1"/>
</dbReference>
<keyword evidence="2" id="KW-0812">Transmembrane</keyword>
<feature type="region of interest" description="Disordered" evidence="1">
    <location>
        <begin position="1"/>
        <end position="20"/>
    </location>
</feature>
<dbReference type="AlphaFoldDB" id="A0A562MSF3"/>
<evidence type="ECO:0000313" key="3">
    <source>
        <dbReference type="EMBL" id="TWI22875.1"/>
    </source>
</evidence>
<dbReference type="GO" id="GO:0009055">
    <property type="term" value="F:electron transfer activity"/>
    <property type="evidence" value="ECO:0007669"/>
    <property type="project" value="InterPro"/>
</dbReference>
<proteinExistence type="predicted"/>
<dbReference type="GO" id="GO:0020037">
    <property type="term" value="F:heme binding"/>
    <property type="evidence" value="ECO:0007669"/>
    <property type="project" value="InterPro"/>
</dbReference>
<reference evidence="3 4" key="1">
    <citation type="journal article" date="2015" name="Stand. Genomic Sci.">
        <title>Genomic Encyclopedia of Bacterial and Archaeal Type Strains, Phase III: the genomes of soil and plant-associated and newly described type strains.</title>
        <authorList>
            <person name="Whitman W.B."/>
            <person name="Woyke T."/>
            <person name="Klenk H.P."/>
            <person name="Zhou Y."/>
            <person name="Lilburn T.G."/>
            <person name="Beck B.J."/>
            <person name="De Vos P."/>
            <person name="Vandamme P."/>
            <person name="Eisen J.A."/>
            <person name="Garrity G."/>
            <person name="Hugenholtz P."/>
            <person name="Kyrpides N.C."/>
        </authorList>
    </citation>
    <scope>NUCLEOTIDE SEQUENCE [LARGE SCALE GENOMIC DNA]</scope>
    <source>
        <strain evidence="3 4">CGMCC 1.2546</strain>
    </source>
</reference>
<dbReference type="Gene3D" id="1.10.760.10">
    <property type="entry name" value="Cytochrome c-like domain"/>
    <property type="match status" value="1"/>
</dbReference>
<comment type="caution">
    <text evidence="3">The sequence shown here is derived from an EMBL/GenBank/DDBJ whole genome shotgun (WGS) entry which is preliminary data.</text>
</comment>
<evidence type="ECO:0000313" key="4">
    <source>
        <dbReference type="Proteomes" id="UP000317122"/>
    </source>
</evidence>
<evidence type="ECO:0000256" key="1">
    <source>
        <dbReference type="SAM" id="MobiDB-lite"/>
    </source>
</evidence>
<gene>
    <name evidence="3" type="ORF">IQ26_06550</name>
</gene>
<dbReference type="Proteomes" id="UP000317122">
    <property type="component" value="Unassembled WGS sequence"/>
</dbReference>
<evidence type="ECO:0000256" key="2">
    <source>
        <dbReference type="SAM" id="Phobius"/>
    </source>
</evidence>
<organism evidence="3 4">
    <name type="scientific">Mesorhizobium tianshanense</name>
    <dbReference type="NCBI Taxonomy" id="39844"/>
    <lineage>
        <taxon>Bacteria</taxon>
        <taxon>Pseudomonadati</taxon>
        <taxon>Pseudomonadota</taxon>
        <taxon>Alphaproteobacteria</taxon>
        <taxon>Hyphomicrobiales</taxon>
        <taxon>Phyllobacteriaceae</taxon>
        <taxon>Mesorhizobium</taxon>
    </lineage>
</organism>
<keyword evidence="2" id="KW-1133">Transmembrane helix</keyword>
<keyword evidence="2" id="KW-0472">Membrane</keyword>
<dbReference type="InterPro" id="IPR036909">
    <property type="entry name" value="Cyt_c-like_dom_sf"/>
</dbReference>
<sequence length="165" mass="17979">MTTAIPRSSDPRSDDPGACASRRRCLQRGPRTLPWLVPSVIVLTVAACFGASSQDDLATGRFYEVVGGKVDERTYNGFRRYHGSCNHCHGPDGMGSTFASALVDRLPDIEVFRSNVRDGVRSGPSVMQGFADDPNIAPYIDDIYAYLQARADGALGRGRPQRLED</sequence>
<dbReference type="RefSeq" id="WP_240547345.1">
    <property type="nucleotide sequence ID" value="NZ_BSPF01000124.1"/>
</dbReference>
<accession>A0A562MSF3</accession>
<feature type="transmembrane region" description="Helical" evidence="2">
    <location>
        <begin position="32"/>
        <end position="52"/>
    </location>
</feature>
<dbReference type="EMBL" id="VLKT01000062">
    <property type="protein sequence ID" value="TWI22875.1"/>
    <property type="molecule type" value="Genomic_DNA"/>
</dbReference>
<name>A0A562MSF3_9HYPH</name>
<keyword evidence="4" id="KW-1185">Reference proteome</keyword>
<protein>
    <submittedName>
        <fullName evidence="3">Mono/diheme cytochrome c family protein</fullName>
    </submittedName>
</protein>